<evidence type="ECO:0000259" key="2">
    <source>
        <dbReference type="SMART" id="SM00244"/>
    </source>
</evidence>
<dbReference type="SMART" id="SM00244">
    <property type="entry name" value="PHB"/>
    <property type="match status" value="1"/>
</dbReference>
<dbReference type="PRINTS" id="PR00679">
    <property type="entry name" value="PROHIBITIN"/>
</dbReference>
<dbReference type="PANTHER" id="PTHR23222">
    <property type="entry name" value="PROHIBITIN"/>
    <property type="match status" value="1"/>
</dbReference>
<organism evidence="3 4">
    <name type="scientific">Ruminococcus flavefaciens</name>
    <dbReference type="NCBI Taxonomy" id="1265"/>
    <lineage>
        <taxon>Bacteria</taxon>
        <taxon>Bacillati</taxon>
        <taxon>Bacillota</taxon>
        <taxon>Clostridia</taxon>
        <taxon>Eubacteriales</taxon>
        <taxon>Oscillospiraceae</taxon>
        <taxon>Ruminococcus</taxon>
    </lineage>
</organism>
<reference evidence="3 4" key="1">
    <citation type="submission" date="2016-10" db="EMBL/GenBank/DDBJ databases">
        <authorList>
            <person name="de Groot N.N."/>
        </authorList>
    </citation>
    <scope>NUCLEOTIDE SEQUENCE [LARGE SCALE GENOMIC DNA]</scope>
    <source>
        <strain evidence="3 4">YAD2003</strain>
    </source>
</reference>
<name>A0A1H6K0P5_RUMFL</name>
<dbReference type="InterPro" id="IPR000163">
    <property type="entry name" value="Prohibitin"/>
</dbReference>
<keyword evidence="3" id="KW-0645">Protease</keyword>
<dbReference type="GO" id="GO:0008233">
    <property type="term" value="F:peptidase activity"/>
    <property type="evidence" value="ECO:0007669"/>
    <property type="project" value="UniProtKB-KW"/>
</dbReference>
<sequence length="300" mass="32666">MPIDVREINRNAPRKPSFKGVKWAVIGLAAILVAANSFTIVPAGNTGVVLTLGEVSANPLSEGFHLKAPFIQQVEDMSNKIQVFNATATAVSRDLQTVNSEIAVNYRLVSDKSPDMYKNVGLEYSTILVSPVVQECMKSATAKYNAEQLITERESVSTEVKTALDEKLNIYGIYIEKFNIVNFDFTEEFNNAIEAKQVAEQNLLKTKTEQEQAKVVAKTEAEKKVIAANAEAEAILAQAQAQADANKLLEESLSSKVIAYEQIQKWDGVMPKVTGKDGGLLIDVNIDESANNAAASTPQN</sequence>
<gene>
    <name evidence="3" type="ORF">SAMN02910265_02129</name>
</gene>
<dbReference type="GO" id="GO:0006508">
    <property type="term" value="P:proteolysis"/>
    <property type="evidence" value="ECO:0007669"/>
    <property type="project" value="UniProtKB-KW"/>
</dbReference>
<dbReference type="SUPFAM" id="SSF117892">
    <property type="entry name" value="Band 7/SPFH domain"/>
    <property type="match status" value="1"/>
</dbReference>
<dbReference type="RefSeq" id="WP_074717192.1">
    <property type="nucleotide sequence ID" value="NZ_FNWV01000007.1"/>
</dbReference>
<evidence type="ECO:0000313" key="4">
    <source>
        <dbReference type="Proteomes" id="UP000183190"/>
    </source>
</evidence>
<feature type="transmembrane region" description="Helical" evidence="1">
    <location>
        <begin position="21"/>
        <end position="41"/>
    </location>
</feature>
<dbReference type="AlphaFoldDB" id="A0A1H6K0P5"/>
<evidence type="ECO:0000256" key="1">
    <source>
        <dbReference type="SAM" id="Phobius"/>
    </source>
</evidence>
<dbReference type="CDD" id="cd03401">
    <property type="entry name" value="SPFH_prohibitin"/>
    <property type="match status" value="1"/>
</dbReference>
<dbReference type="InterPro" id="IPR001107">
    <property type="entry name" value="Band_7"/>
</dbReference>
<protein>
    <submittedName>
        <fullName evidence="3">Regulator of protease activity HflC, stomatin/prohibitin superfamily</fullName>
    </submittedName>
</protein>
<dbReference type="OrthoDB" id="9812991at2"/>
<dbReference type="InterPro" id="IPR036013">
    <property type="entry name" value="Band_7/SPFH_dom_sf"/>
</dbReference>
<dbReference type="Proteomes" id="UP000183190">
    <property type="component" value="Unassembled WGS sequence"/>
</dbReference>
<accession>A0A1H6K0P5</accession>
<dbReference type="GO" id="GO:0016020">
    <property type="term" value="C:membrane"/>
    <property type="evidence" value="ECO:0007669"/>
    <property type="project" value="InterPro"/>
</dbReference>
<dbReference type="EMBL" id="FNWV01000007">
    <property type="protein sequence ID" value="SEH68719.1"/>
    <property type="molecule type" value="Genomic_DNA"/>
</dbReference>
<keyword evidence="1" id="KW-1133">Transmembrane helix</keyword>
<dbReference type="Pfam" id="PF01145">
    <property type="entry name" value="Band_7"/>
    <property type="match status" value="1"/>
</dbReference>
<feature type="domain" description="Band 7" evidence="2">
    <location>
        <begin position="36"/>
        <end position="197"/>
    </location>
</feature>
<dbReference type="Gene3D" id="3.30.479.30">
    <property type="entry name" value="Band 7 domain"/>
    <property type="match status" value="1"/>
</dbReference>
<keyword evidence="1" id="KW-0812">Transmembrane</keyword>
<keyword evidence="1" id="KW-0472">Membrane</keyword>
<evidence type="ECO:0000313" key="3">
    <source>
        <dbReference type="EMBL" id="SEH68719.1"/>
    </source>
</evidence>
<dbReference type="PANTHER" id="PTHR23222:SF0">
    <property type="entry name" value="PROHIBITIN 1"/>
    <property type="match status" value="1"/>
</dbReference>
<keyword evidence="3" id="KW-0378">Hydrolase</keyword>
<proteinExistence type="predicted"/>